<keyword evidence="2" id="KW-0949">S-adenosyl-L-methionine</keyword>
<dbReference type="InterPro" id="IPR007197">
    <property type="entry name" value="rSAM"/>
</dbReference>
<accession>A0A972SMM4</accession>
<gene>
    <name evidence="6" type="ORF">GNZ13_39175</name>
</gene>
<keyword evidence="3" id="KW-0479">Metal-binding</keyword>
<dbReference type="GO" id="GO:0005829">
    <property type="term" value="C:cytosol"/>
    <property type="evidence" value="ECO:0007669"/>
    <property type="project" value="TreeGrafter"/>
</dbReference>
<evidence type="ECO:0000256" key="2">
    <source>
        <dbReference type="ARBA" id="ARBA00022691"/>
    </source>
</evidence>
<name>A0A972SMM4_9BURK</name>
<sequence length="1278" mass="139758">MAYVVALLATRWGSELGGLNVFNTGLAKGLTQALPKGSMTICFVNQMPADANADPVELVAHDTFSATVLAGDIVARCEALESGTLQGVLVVGHDVITGQAAIDCAHALRASLPDGTDVKSGVVGHMDYSAYAFMKNLTSAEVARRSAQQREILAAADCAFAVGPLLQRNLASARSATRRPRSPVRQLLPGVDKVKVQSYDPRADLQLFISGRLNREDDPIKNSVLAVHALAEAYARGRQDGLAPWVMRGQLYAWGVDPVKDRDTIEQLKAIGGHDAAFMLHAEPFSNDQIALRNRLAKCHVALMPSWHEGFGLSGWDALCAGVPLVCSRQSGLAMLIDDLKQQFPEVPFSSVEYVNVGGSSAAGAPHPEDMRNFADILLGMIVDLKARKQAAIGLASLLKREFSWKRCALDMLQGTGWYFPGSVHWSVRQESARQESESHHVLERILDDLGGLDLEDDWGDLTTAFNSLSDAGKEADLRNRSELLENLRTIGNAIAERMAVEGATGETARDSGRMDVCWRFMAACANICQSFGDFSQSFPQAMLTLIWSDTFLTKELFYYASTFAVEFANEASEIAPQFFAPVQLAGETGLATRLARLSSRHYELTQLVPDLAGNPVFVKELARCTRVTQNAHDIAPEFADDPGLASTALALMTLQPKPGRQVADQAVGFFRHYYPDAGAIKGHWRGDKRVYAALATVSLPTHVVLDVLRCMSIDEDESIRWAALHLAFSQTMRRRLEAAVASGNLVLGATLNEELGAIVDLAVAADGGHPWLHREFLNHYLEERSRPVTADMPQLLGVLDFPVARWLIGPVVGAEAPALRGRAHPEVAVTRTDAMQVVKRILLVLPPIEISDNAEGASRTSTPALGLGLLASHLVAQGHDVQVADCHRFPELRTEVLRLARTFDLIGFNTVFSTIRSTMAMLVDIRNRTQSTTLVVGGPAAKLNAWQFSTVHMEDALTSWDFAVATDAVENLSALVASLKNPGPWPAAQDILANPQSWNVVGRGVDPSAGVSPVRLSPHPSALTPFPAWLHVVLDRRVYRNGTNQYEPARTRSRSQKFHEAHVVMSQGCNWNCVFCTERRDKSGGEQRREVAHVLREIRQLLSQHRDLRIQFVDDNLLPQIASSATDRGRNMQGLRGPTIFSMVWLRSKPLPVMHLDGGGFSASRTLSRMRAGSEAETSSPVCKDQAVGCSRSEWNTVAKSSVEKARPRVVLSLTMIFQGCSGDCRLRTFLQRLISCSEASGRVGKAPSRRSTLPSRAAQHWRILRFTRTSPRPLPF</sequence>
<dbReference type="SFLD" id="SFLDG01082">
    <property type="entry name" value="B12-binding_domain_containing"/>
    <property type="match status" value="1"/>
</dbReference>
<dbReference type="AlphaFoldDB" id="A0A972SMM4"/>
<evidence type="ECO:0000313" key="6">
    <source>
        <dbReference type="EMBL" id="NPT60419.1"/>
    </source>
</evidence>
<dbReference type="SUPFAM" id="SSF53756">
    <property type="entry name" value="UDP-Glycosyltransferase/glycogen phosphorylase"/>
    <property type="match status" value="1"/>
</dbReference>
<keyword evidence="7" id="KW-1185">Reference proteome</keyword>
<dbReference type="GO" id="GO:0003824">
    <property type="term" value="F:catalytic activity"/>
    <property type="evidence" value="ECO:0007669"/>
    <property type="project" value="InterPro"/>
</dbReference>
<keyword evidence="4" id="KW-0408">Iron</keyword>
<comment type="cofactor">
    <cofactor evidence="1">
        <name>[4Fe-4S] cluster</name>
        <dbReference type="ChEBI" id="CHEBI:49883"/>
    </cofactor>
</comment>
<dbReference type="Gene3D" id="3.40.50.280">
    <property type="entry name" value="Cobalamin-binding domain"/>
    <property type="match status" value="1"/>
</dbReference>
<dbReference type="PANTHER" id="PTHR43409:SF7">
    <property type="entry name" value="BLL1977 PROTEIN"/>
    <property type="match status" value="1"/>
</dbReference>
<dbReference type="GO" id="GO:0046872">
    <property type="term" value="F:metal ion binding"/>
    <property type="evidence" value="ECO:0007669"/>
    <property type="project" value="UniProtKB-KW"/>
</dbReference>
<dbReference type="SFLD" id="SFLDS00029">
    <property type="entry name" value="Radical_SAM"/>
    <property type="match status" value="1"/>
</dbReference>
<evidence type="ECO:0000256" key="4">
    <source>
        <dbReference type="ARBA" id="ARBA00023004"/>
    </source>
</evidence>
<dbReference type="PANTHER" id="PTHR43409">
    <property type="entry name" value="ANAEROBIC MAGNESIUM-PROTOPORPHYRIN IX MONOMETHYL ESTER CYCLASE-RELATED"/>
    <property type="match status" value="1"/>
</dbReference>
<dbReference type="GO" id="GO:0051536">
    <property type="term" value="F:iron-sulfur cluster binding"/>
    <property type="evidence" value="ECO:0007669"/>
    <property type="project" value="UniProtKB-KW"/>
</dbReference>
<dbReference type="Pfam" id="PF20706">
    <property type="entry name" value="GT4-conflict"/>
    <property type="match status" value="1"/>
</dbReference>
<dbReference type="InterPro" id="IPR051198">
    <property type="entry name" value="BchE-like"/>
</dbReference>
<dbReference type="Proteomes" id="UP000655523">
    <property type="component" value="Unassembled WGS sequence"/>
</dbReference>
<evidence type="ECO:0000256" key="5">
    <source>
        <dbReference type="ARBA" id="ARBA00023014"/>
    </source>
</evidence>
<keyword evidence="5" id="KW-0411">Iron-sulfur</keyword>
<reference evidence="6 7" key="1">
    <citation type="submission" date="2019-11" db="EMBL/GenBank/DDBJ databases">
        <title>Metabolism of dissolved organic matter in forest soils.</title>
        <authorList>
            <person name="Cyle K.T."/>
            <person name="Wilhelm R.C."/>
            <person name="Martinez C.E."/>
        </authorList>
    </citation>
    <scope>NUCLEOTIDE SEQUENCE [LARGE SCALE GENOMIC DNA]</scope>
    <source>
        <strain evidence="6 7">5N</strain>
    </source>
</reference>
<comment type="caution">
    <text evidence="6">The sequence shown here is derived from an EMBL/GenBank/DDBJ whole genome shotgun (WGS) entry which is preliminary data.</text>
</comment>
<evidence type="ECO:0000256" key="1">
    <source>
        <dbReference type="ARBA" id="ARBA00001966"/>
    </source>
</evidence>
<evidence type="ECO:0000313" key="7">
    <source>
        <dbReference type="Proteomes" id="UP000655523"/>
    </source>
</evidence>
<dbReference type="EMBL" id="WOEZ01000221">
    <property type="protein sequence ID" value="NPT60419.1"/>
    <property type="molecule type" value="Genomic_DNA"/>
</dbReference>
<protein>
    <submittedName>
        <fullName evidence="6">Radical SAM protein</fullName>
    </submittedName>
</protein>
<evidence type="ECO:0000256" key="3">
    <source>
        <dbReference type="ARBA" id="ARBA00022723"/>
    </source>
</evidence>
<proteinExistence type="predicted"/>
<dbReference type="RefSeq" id="WP_172175287.1">
    <property type="nucleotide sequence ID" value="NZ_WOEZ01000221.1"/>
</dbReference>
<organism evidence="6 7">
    <name type="scientific">Paraburkholderia elongata</name>
    <dbReference type="NCBI Taxonomy" id="2675747"/>
    <lineage>
        <taxon>Bacteria</taxon>
        <taxon>Pseudomonadati</taxon>
        <taxon>Pseudomonadota</taxon>
        <taxon>Betaproteobacteria</taxon>
        <taxon>Burkholderiales</taxon>
        <taxon>Burkholderiaceae</taxon>
        <taxon>Paraburkholderia</taxon>
    </lineage>
</organism>
<dbReference type="Gene3D" id="3.40.50.2000">
    <property type="entry name" value="Glycogen Phosphorylase B"/>
    <property type="match status" value="1"/>
</dbReference>